<proteinExistence type="predicted"/>
<comment type="caution">
    <text evidence="2">The sequence shown here is derived from an EMBL/GenBank/DDBJ whole genome shotgun (WGS) entry which is preliminary data.</text>
</comment>
<dbReference type="Proteomes" id="UP000035068">
    <property type="component" value="Unassembled WGS sequence"/>
</dbReference>
<evidence type="ECO:0000313" key="3">
    <source>
        <dbReference type="Proteomes" id="UP000035068"/>
    </source>
</evidence>
<dbReference type="RefSeq" id="WP_040100238.1">
    <property type="nucleotide sequence ID" value="NZ_JWJD01000006.1"/>
</dbReference>
<dbReference type="InterPro" id="IPR021727">
    <property type="entry name" value="DUF3299"/>
</dbReference>
<dbReference type="AlphaFoldDB" id="A0A0C2DR52"/>
<dbReference type="Pfam" id="PF11736">
    <property type="entry name" value="DUF3299"/>
    <property type="match status" value="1"/>
</dbReference>
<sequence>MKNLFLLAFSLLLGTAFLCNPVGAQQPPTTPGDYQIGERLQPVQPGKSGDYQKIDWDDLVPADWLSQEWLDSLNVDDFEDDDPRAMELLNTILEKWNEAPVLEEFDGRRVRIAGFVVPLEGDDRNIHEFLLVPYFGACIHVPPPPANQIIHVLPAKPIPSQWLMMPVWVQGKMEVERLDSDMGSAGYRIQASRVEEFTDASTY</sequence>
<name>A0A0C2DR52_9BACT</name>
<accession>A0A0C2DR52</accession>
<feature type="chain" id="PRO_5002159817" description="Lipoprotein" evidence="1">
    <location>
        <begin position="25"/>
        <end position="203"/>
    </location>
</feature>
<keyword evidence="3" id="KW-1185">Reference proteome</keyword>
<evidence type="ECO:0008006" key="4">
    <source>
        <dbReference type="Google" id="ProtNLM"/>
    </source>
</evidence>
<evidence type="ECO:0000256" key="1">
    <source>
        <dbReference type="SAM" id="SignalP"/>
    </source>
</evidence>
<reference evidence="2 3" key="1">
    <citation type="submission" date="2014-12" db="EMBL/GenBank/DDBJ databases">
        <title>Genomes of Geoalkalibacter ferrihydriticus and Geoalkalibacter subterraneus, two haloalkaliphilic metal-reducing members of the Geobacteraceae.</title>
        <authorList>
            <person name="Badalamenti J.P."/>
            <person name="Torres C.I."/>
            <person name="Krajmalnik-Brown R."/>
            <person name="Bond D.R."/>
        </authorList>
    </citation>
    <scope>NUCLEOTIDE SEQUENCE [LARGE SCALE GENOMIC DNA]</scope>
    <source>
        <strain evidence="2 3">DSM 17813</strain>
    </source>
</reference>
<dbReference type="EMBL" id="JWJD01000006">
    <property type="protein sequence ID" value="KIH75919.1"/>
    <property type="molecule type" value="Genomic_DNA"/>
</dbReference>
<protein>
    <recommendedName>
        <fullName evidence="4">Lipoprotein</fullName>
    </recommendedName>
</protein>
<evidence type="ECO:0000313" key="2">
    <source>
        <dbReference type="EMBL" id="KIH75919.1"/>
    </source>
</evidence>
<organism evidence="2 3">
    <name type="scientific">Geoalkalibacter ferrihydriticus DSM 17813</name>
    <dbReference type="NCBI Taxonomy" id="1121915"/>
    <lineage>
        <taxon>Bacteria</taxon>
        <taxon>Pseudomonadati</taxon>
        <taxon>Thermodesulfobacteriota</taxon>
        <taxon>Desulfuromonadia</taxon>
        <taxon>Desulfuromonadales</taxon>
        <taxon>Geoalkalibacteraceae</taxon>
        <taxon>Geoalkalibacter</taxon>
    </lineage>
</organism>
<dbReference type="Gene3D" id="2.40.50.870">
    <property type="entry name" value="Protein of unknown function (DUF3299)"/>
    <property type="match status" value="1"/>
</dbReference>
<keyword evidence="1" id="KW-0732">Signal</keyword>
<feature type="signal peptide" evidence="1">
    <location>
        <begin position="1"/>
        <end position="24"/>
    </location>
</feature>
<gene>
    <name evidence="2" type="ORF">GFER_13460</name>
</gene>